<keyword evidence="9" id="KW-0934">Plastid</keyword>
<dbReference type="Pfam" id="PF08041">
    <property type="entry name" value="PetM"/>
    <property type="match status" value="1"/>
</dbReference>
<evidence type="ECO:0000256" key="3">
    <source>
        <dbReference type="ARBA" id="ARBA00022692"/>
    </source>
</evidence>
<dbReference type="RefSeq" id="YP_009122187.1">
    <property type="nucleotide sequence ID" value="NC_026523.1"/>
</dbReference>
<evidence type="ECO:0000256" key="2">
    <source>
        <dbReference type="ARBA" id="ARBA00022448"/>
    </source>
</evidence>
<evidence type="ECO:0000256" key="4">
    <source>
        <dbReference type="ARBA" id="ARBA00022982"/>
    </source>
</evidence>
<keyword evidence="7" id="KW-0602">Photosynthesis</keyword>
<dbReference type="GO" id="GO:0015979">
    <property type="term" value="P:photosynthesis"/>
    <property type="evidence" value="ECO:0007669"/>
    <property type="project" value="UniProtKB-KW"/>
</dbReference>
<dbReference type="GO" id="GO:0009512">
    <property type="term" value="C:cytochrome b6f complex"/>
    <property type="evidence" value="ECO:0007669"/>
    <property type="project" value="InterPro"/>
</dbReference>
<evidence type="ECO:0000256" key="1">
    <source>
        <dbReference type="ARBA" id="ARBA00004167"/>
    </source>
</evidence>
<evidence type="ECO:0000256" key="6">
    <source>
        <dbReference type="ARBA" id="ARBA00023136"/>
    </source>
</evidence>
<evidence type="ECO:0000313" key="9">
    <source>
        <dbReference type="EMBL" id="AJH65945.1"/>
    </source>
</evidence>
<name>A0A0B5W3H5_9FLOR</name>
<dbReference type="InterPro" id="IPR012595">
    <property type="entry name" value="PetM_cyt_b6/f_cplx_su7"/>
</dbReference>
<gene>
    <name evidence="7 9" type="primary">petM</name>
</gene>
<keyword evidence="2 7" id="KW-0813">Transport</keyword>
<comment type="subunit">
    <text evidence="7">The 4 large subunits of the cytochrome b6-f complex are cytochrome b6, subunit IV (17 kDa polypeptide, PetD), cytochrome f and the Rieske protein, while the 4 small subunits are PetG, PetL, PetM and PetN. The complex functions as a dimer.</text>
</comment>
<dbReference type="EMBL" id="KP308097">
    <property type="protein sequence ID" value="AJH65945.1"/>
    <property type="molecule type" value="Genomic_DNA"/>
</dbReference>
<keyword evidence="5 7" id="KW-1133">Transmembrane helix</keyword>
<accession>A0A0B5W3H5</accession>
<evidence type="ECO:0000256" key="7">
    <source>
        <dbReference type="HAMAP-Rule" id="MF_00396"/>
    </source>
</evidence>
<proteinExistence type="inferred from homology"/>
<comment type="function">
    <text evidence="7">Component of the cytochrome b6-f complex, which mediates electron transfer between photosystem II (PSII) and photosystem I (PSI), cyclic electron flow around PSI, and state transitions.</text>
</comment>
<keyword evidence="4 7" id="KW-0249">Electron transport</keyword>
<dbReference type="GeneID" id="23629519"/>
<organism evidence="9">
    <name type="scientific">Vertebrata lanosa</name>
    <dbReference type="NCBI Taxonomy" id="1261582"/>
    <lineage>
        <taxon>Eukaryota</taxon>
        <taxon>Rhodophyta</taxon>
        <taxon>Florideophyceae</taxon>
        <taxon>Rhodymeniophycidae</taxon>
        <taxon>Ceramiales</taxon>
        <taxon>Rhodomelaceae</taxon>
        <taxon>Polysiphonioideae</taxon>
        <taxon>Vertebrata</taxon>
    </lineage>
</organism>
<dbReference type="GO" id="GO:0009055">
    <property type="term" value="F:electron transfer activity"/>
    <property type="evidence" value="ECO:0007669"/>
    <property type="project" value="UniProtKB-UniRule"/>
</dbReference>
<reference evidence="9" key="1">
    <citation type="journal article" date="2015" name="J. Phycol.">
        <title>The Choreocolax polysiphoniae plastid forces a reevaluation of the evolutionary pathways to parasitism in red algae.</title>
        <authorList>
            <person name="Salomaki E.D."/>
            <person name="Nickles K.R."/>
            <person name="Lane C.E."/>
        </authorList>
    </citation>
    <scope>NUCLEOTIDE SEQUENCE</scope>
</reference>
<dbReference type="HAMAP" id="MF_00396">
    <property type="entry name" value="Cytb6_f_PetM"/>
    <property type="match status" value="1"/>
</dbReference>
<evidence type="ECO:0000256" key="8">
    <source>
        <dbReference type="SAM" id="Phobius"/>
    </source>
</evidence>
<sequence length="32" mass="3338">MLSEIITAALVSPVIILTGLVLGFVLLKVQGE</sequence>
<geneLocation type="plastid" evidence="9"/>
<keyword evidence="7" id="KW-0793">Thylakoid</keyword>
<dbReference type="GO" id="GO:0042651">
    <property type="term" value="C:thylakoid membrane"/>
    <property type="evidence" value="ECO:0007669"/>
    <property type="project" value="UniProtKB-UniRule"/>
</dbReference>
<comment type="similarity">
    <text evidence="7">Belongs to the PetM family.</text>
</comment>
<dbReference type="AlphaFoldDB" id="A0A0B5W3H5"/>
<comment type="subcellular location">
    <subcellularLocation>
        <location evidence="7">Cellular thylakoid membrane</location>
        <topology evidence="7">Single-pass membrane protein</topology>
    </subcellularLocation>
    <subcellularLocation>
        <location evidence="1">Membrane</location>
        <topology evidence="1">Single-pass membrane protein</topology>
    </subcellularLocation>
</comment>
<keyword evidence="3 7" id="KW-0812">Transmembrane</keyword>
<feature type="transmembrane region" description="Helical" evidence="8">
    <location>
        <begin position="6"/>
        <end position="27"/>
    </location>
</feature>
<keyword evidence="6 7" id="KW-0472">Membrane</keyword>
<evidence type="ECO:0000256" key="5">
    <source>
        <dbReference type="ARBA" id="ARBA00022989"/>
    </source>
</evidence>
<protein>
    <recommendedName>
        <fullName evidence="7">Cytochrome b6-f complex subunit 7</fullName>
    </recommendedName>
    <alternativeName>
        <fullName evidence="7">Cytochrome b6-f complex subunit PetM</fullName>
    </alternativeName>
    <alternativeName>
        <fullName evidence="7">Cytochrome b6-f complex subunit VII</fullName>
    </alternativeName>
</protein>